<evidence type="ECO:0000313" key="15">
    <source>
        <dbReference type="Proteomes" id="UP001371456"/>
    </source>
</evidence>
<dbReference type="SUPFAM" id="SSF56112">
    <property type="entry name" value="Protein kinase-like (PK-like)"/>
    <property type="match status" value="1"/>
</dbReference>
<feature type="chain" id="PRO_5042929643" description="non-specific serine/threonine protein kinase" evidence="12">
    <location>
        <begin position="25"/>
        <end position="401"/>
    </location>
</feature>
<evidence type="ECO:0000256" key="3">
    <source>
        <dbReference type="ARBA" id="ARBA00022527"/>
    </source>
</evidence>
<dbReference type="InterPro" id="IPR001245">
    <property type="entry name" value="Ser-Thr/Tyr_kinase_cat_dom"/>
</dbReference>
<dbReference type="PROSITE" id="PS50011">
    <property type="entry name" value="PROTEIN_KINASE_DOM"/>
    <property type="match status" value="1"/>
</dbReference>
<evidence type="ECO:0000256" key="10">
    <source>
        <dbReference type="ARBA" id="ARBA00047899"/>
    </source>
</evidence>
<evidence type="ECO:0000256" key="8">
    <source>
        <dbReference type="ARBA" id="ARBA00022989"/>
    </source>
</evidence>
<evidence type="ECO:0000256" key="4">
    <source>
        <dbReference type="ARBA" id="ARBA00022679"/>
    </source>
</evidence>
<keyword evidence="5" id="KW-0812">Transmembrane</keyword>
<proteinExistence type="predicted"/>
<dbReference type="Gene3D" id="1.10.510.10">
    <property type="entry name" value="Transferase(Phosphotransferase) domain 1"/>
    <property type="match status" value="1"/>
</dbReference>
<reference evidence="14 15" key="1">
    <citation type="submission" date="2024-02" db="EMBL/GenBank/DDBJ databases">
        <title>de novo genome assembly of Solanum bulbocastanum strain 11H21.</title>
        <authorList>
            <person name="Hosaka A.J."/>
        </authorList>
    </citation>
    <scope>NUCLEOTIDE SEQUENCE [LARGE SCALE GENOMIC DNA]</scope>
    <source>
        <tissue evidence="14">Young leaves</tissue>
    </source>
</reference>
<protein>
    <recommendedName>
        <fullName evidence="2">non-specific serine/threonine protein kinase</fullName>
        <ecNumber evidence="2">2.7.11.1</ecNumber>
    </recommendedName>
</protein>
<name>A0AAN8TX62_SOLBU</name>
<evidence type="ECO:0000256" key="5">
    <source>
        <dbReference type="ARBA" id="ARBA00022692"/>
    </source>
</evidence>
<evidence type="ECO:0000313" key="14">
    <source>
        <dbReference type="EMBL" id="KAK6791811.1"/>
    </source>
</evidence>
<dbReference type="PANTHER" id="PTHR47982">
    <property type="entry name" value="PROLINE-RICH RECEPTOR-LIKE PROTEIN KINASE PERK4"/>
    <property type="match status" value="1"/>
</dbReference>
<dbReference type="GO" id="GO:0004674">
    <property type="term" value="F:protein serine/threonine kinase activity"/>
    <property type="evidence" value="ECO:0007669"/>
    <property type="project" value="UniProtKB-KW"/>
</dbReference>
<dbReference type="Pfam" id="PF07714">
    <property type="entry name" value="PK_Tyr_Ser-Thr"/>
    <property type="match status" value="1"/>
</dbReference>
<dbReference type="InterPro" id="IPR043891">
    <property type="entry name" value="SPARK"/>
</dbReference>
<feature type="signal peptide" evidence="12">
    <location>
        <begin position="1"/>
        <end position="24"/>
    </location>
</feature>
<keyword evidence="3" id="KW-0723">Serine/threonine-protein kinase</keyword>
<dbReference type="EC" id="2.7.11.1" evidence="2"/>
<dbReference type="InterPro" id="IPR000719">
    <property type="entry name" value="Prot_kinase_dom"/>
</dbReference>
<keyword evidence="6" id="KW-0547">Nucleotide-binding</keyword>
<feature type="domain" description="Protein kinase" evidence="13">
    <location>
        <begin position="209"/>
        <end position="401"/>
    </location>
</feature>
<keyword evidence="8" id="KW-1133">Transmembrane helix</keyword>
<dbReference type="InterPro" id="IPR011009">
    <property type="entry name" value="Kinase-like_dom_sf"/>
</dbReference>
<dbReference type="Pfam" id="PF00069">
    <property type="entry name" value="Pkinase"/>
    <property type="match status" value="1"/>
</dbReference>
<keyword evidence="15" id="KW-1185">Reference proteome</keyword>
<comment type="caution">
    <text evidence="14">The sequence shown here is derived from an EMBL/GenBank/DDBJ whole genome shotgun (WGS) entry which is preliminary data.</text>
</comment>
<evidence type="ECO:0000256" key="11">
    <source>
        <dbReference type="ARBA" id="ARBA00048679"/>
    </source>
</evidence>
<dbReference type="GO" id="GO:0005524">
    <property type="term" value="F:ATP binding"/>
    <property type="evidence" value="ECO:0007669"/>
    <property type="project" value="UniProtKB-KW"/>
</dbReference>
<dbReference type="GO" id="GO:0005886">
    <property type="term" value="C:plasma membrane"/>
    <property type="evidence" value="ECO:0007669"/>
    <property type="project" value="UniProtKB-SubCell"/>
</dbReference>
<evidence type="ECO:0000256" key="6">
    <source>
        <dbReference type="ARBA" id="ARBA00022741"/>
    </source>
</evidence>
<organism evidence="14 15">
    <name type="scientific">Solanum bulbocastanum</name>
    <name type="common">Wild potato</name>
    <dbReference type="NCBI Taxonomy" id="147425"/>
    <lineage>
        <taxon>Eukaryota</taxon>
        <taxon>Viridiplantae</taxon>
        <taxon>Streptophyta</taxon>
        <taxon>Embryophyta</taxon>
        <taxon>Tracheophyta</taxon>
        <taxon>Spermatophyta</taxon>
        <taxon>Magnoliopsida</taxon>
        <taxon>eudicotyledons</taxon>
        <taxon>Gunneridae</taxon>
        <taxon>Pentapetalae</taxon>
        <taxon>asterids</taxon>
        <taxon>lamiids</taxon>
        <taxon>Solanales</taxon>
        <taxon>Solanaceae</taxon>
        <taxon>Solanoideae</taxon>
        <taxon>Solaneae</taxon>
        <taxon>Solanum</taxon>
    </lineage>
</organism>
<comment type="catalytic activity">
    <reaction evidence="11">
        <text>L-seryl-[protein] + ATP = O-phospho-L-seryl-[protein] + ADP + H(+)</text>
        <dbReference type="Rhea" id="RHEA:17989"/>
        <dbReference type="Rhea" id="RHEA-COMP:9863"/>
        <dbReference type="Rhea" id="RHEA-COMP:11604"/>
        <dbReference type="ChEBI" id="CHEBI:15378"/>
        <dbReference type="ChEBI" id="CHEBI:29999"/>
        <dbReference type="ChEBI" id="CHEBI:30616"/>
        <dbReference type="ChEBI" id="CHEBI:83421"/>
        <dbReference type="ChEBI" id="CHEBI:456216"/>
        <dbReference type="EC" id="2.7.11.1"/>
    </reaction>
</comment>
<dbReference type="Gene3D" id="3.30.200.20">
    <property type="entry name" value="Phosphorylase Kinase, domain 1"/>
    <property type="match status" value="1"/>
</dbReference>
<accession>A0AAN8TX62</accession>
<gene>
    <name evidence="14" type="ORF">RDI58_010892</name>
</gene>
<evidence type="ECO:0000259" key="13">
    <source>
        <dbReference type="PROSITE" id="PS50011"/>
    </source>
</evidence>
<keyword evidence="3" id="KW-0418">Kinase</keyword>
<dbReference type="Proteomes" id="UP001371456">
    <property type="component" value="Unassembled WGS sequence"/>
</dbReference>
<evidence type="ECO:0000256" key="12">
    <source>
        <dbReference type="SAM" id="SignalP"/>
    </source>
</evidence>
<dbReference type="EMBL" id="JBANQN010000004">
    <property type="protein sequence ID" value="KAK6791811.1"/>
    <property type="molecule type" value="Genomic_DNA"/>
</dbReference>
<evidence type="ECO:0000256" key="1">
    <source>
        <dbReference type="ARBA" id="ARBA00004162"/>
    </source>
</evidence>
<keyword evidence="4" id="KW-0808">Transferase</keyword>
<keyword evidence="12" id="KW-0732">Signal</keyword>
<evidence type="ECO:0000256" key="9">
    <source>
        <dbReference type="ARBA" id="ARBA00023136"/>
    </source>
</evidence>
<dbReference type="AlphaFoldDB" id="A0AAN8TX62"/>
<evidence type="ECO:0000256" key="2">
    <source>
        <dbReference type="ARBA" id="ARBA00012513"/>
    </source>
</evidence>
<keyword evidence="7" id="KW-0067">ATP-binding</keyword>
<sequence>MVVVLIKAAFFFQICLIFADLTASSPEDADCGLNFTSSPYKPSGECIAIDQEIIHEWDSFPTTRCCQNALNFFTQALAKQAIQQGNVFLHKDQWGRCASGSFEHQPSVSIDKCGLNSLYQQSSQCSTLSLTSILQDHNFKDVRDNCSSFTSSNFDDACKDCTSAIKSARDHFVNQFNAKDNETERAICIVAVVISVTTTKLNDPSLIDDFFRCLPGLNTLGQVFKGVLPSGQVVAIKQIYRSNTSDSFSRELEHLSRVRHPNLVCLFGCCIEDGEQYLVYEYCSAGNLAQHLLKDLEAKLSDFGLAKMLGMEESKVFTDVRGTIGYMDPEYMSNAKLTCASDIYSFVLCVAKSSKGRPTIEVVVEEMEKVLKNTLSDKKAAEQSALPVLRRSHSVGHVIPV</sequence>
<dbReference type="PANTHER" id="PTHR47982:SF57">
    <property type="entry name" value="PROTEIN KINASE DOMAIN-CONTAINING PROTEIN"/>
    <property type="match status" value="1"/>
</dbReference>
<comment type="catalytic activity">
    <reaction evidence="10">
        <text>L-threonyl-[protein] + ATP = O-phospho-L-threonyl-[protein] + ADP + H(+)</text>
        <dbReference type="Rhea" id="RHEA:46608"/>
        <dbReference type="Rhea" id="RHEA-COMP:11060"/>
        <dbReference type="Rhea" id="RHEA-COMP:11605"/>
        <dbReference type="ChEBI" id="CHEBI:15378"/>
        <dbReference type="ChEBI" id="CHEBI:30013"/>
        <dbReference type="ChEBI" id="CHEBI:30616"/>
        <dbReference type="ChEBI" id="CHEBI:61977"/>
        <dbReference type="ChEBI" id="CHEBI:456216"/>
        <dbReference type="EC" id="2.7.11.1"/>
    </reaction>
</comment>
<dbReference type="Pfam" id="PF19160">
    <property type="entry name" value="SPARK"/>
    <property type="match status" value="1"/>
</dbReference>
<keyword evidence="9" id="KW-0472">Membrane</keyword>
<evidence type="ECO:0000256" key="7">
    <source>
        <dbReference type="ARBA" id="ARBA00022840"/>
    </source>
</evidence>
<comment type="subcellular location">
    <subcellularLocation>
        <location evidence="1">Cell membrane</location>
        <topology evidence="1">Single-pass membrane protein</topology>
    </subcellularLocation>
</comment>
<dbReference type="InterPro" id="IPR047117">
    <property type="entry name" value="PERK1-13-like"/>
</dbReference>